<organism evidence="9">
    <name type="scientific">Streptomyces sp. R44</name>
    <dbReference type="NCBI Taxonomy" id="3238633"/>
    <lineage>
        <taxon>Bacteria</taxon>
        <taxon>Bacillati</taxon>
        <taxon>Actinomycetota</taxon>
        <taxon>Actinomycetes</taxon>
        <taxon>Kitasatosporales</taxon>
        <taxon>Streptomycetaceae</taxon>
        <taxon>Streptomyces</taxon>
    </lineage>
</organism>
<dbReference type="RefSeq" id="WP_369142579.1">
    <property type="nucleotide sequence ID" value="NZ_CP163444.1"/>
</dbReference>
<comment type="similarity">
    <text evidence="2">Belongs to the type IB topoisomerase family.</text>
</comment>
<dbReference type="GO" id="GO:0003917">
    <property type="term" value="F:DNA topoisomerase type I (single strand cut, ATP-independent) activity"/>
    <property type="evidence" value="ECO:0007669"/>
    <property type="project" value="UniProtKB-EC"/>
</dbReference>
<dbReference type="PRINTS" id="PR00416">
    <property type="entry name" value="EUTPISMRASEI"/>
</dbReference>
<dbReference type="GO" id="GO:0006265">
    <property type="term" value="P:DNA topological change"/>
    <property type="evidence" value="ECO:0007669"/>
    <property type="project" value="InterPro"/>
</dbReference>
<dbReference type="InterPro" id="IPR035447">
    <property type="entry name" value="DNA_topo_I_N_sf"/>
</dbReference>
<protein>
    <recommendedName>
        <fullName evidence="3">DNA topoisomerase</fullName>
        <ecNumber evidence="3">5.6.2.1</ecNumber>
    </recommendedName>
</protein>
<dbReference type="InterPro" id="IPR011010">
    <property type="entry name" value="DNA_brk_join_enz"/>
</dbReference>
<evidence type="ECO:0000256" key="5">
    <source>
        <dbReference type="ARBA" id="ARBA00023125"/>
    </source>
</evidence>
<dbReference type="InterPro" id="IPR013500">
    <property type="entry name" value="TopoI_cat_euk"/>
</dbReference>
<feature type="domain" description="DNA topoisomerase IB N-terminal" evidence="8">
    <location>
        <begin position="21"/>
        <end position="68"/>
    </location>
</feature>
<reference evidence="9" key="1">
    <citation type="submission" date="2024-07" db="EMBL/GenBank/DDBJ databases">
        <authorList>
            <person name="Yu S.T."/>
        </authorList>
    </citation>
    <scope>NUCLEOTIDE SEQUENCE</scope>
    <source>
        <strain evidence="9">R44</strain>
    </source>
</reference>
<dbReference type="Pfam" id="PF01028">
    <property type="entry name" value="Topoisom_I"/>
    <property type="match status" value="1"/>
</dbReference>
<dbReference type="GO" id="GO:0003677">
    <property type="term" value="F:DNA binding"/>
    <property type="evidence" value="ECO:0007669"/>
    <property type="project" value="UniProtKB-KW"/>
</dbReference>
<comment type="catalytic activity">
    <reaction evidence="1">
        <text>ATP-independent breakage of single-stranded DNA, followed by passage and rejoining.</text>
        <dbReference type="EC" id="5.6.2.1"/>
    </reaction>
</comment>
<feature type="domain" description="DNA topoisomerase I catalytic core eukaryotic-type" evidence="7">
    <location>
        <begin position="80"/>
        <end position="286"/>
    </location>
</feature>
<dbReference type="Gene3D" id="3.30.66.10">
    <property type="entry name" value="DNA topoisomerase I domain"/>
    <property type="match status" value="1"/>
</dbReference>
<accession>A0AB39SRN7</accession>
<dbReference type="AlphaFoldDB" id="A0AB39SRN7"/>
<evidence type="ECO:0000259" key="7">
    <source>
        <dbReference type="Pfam" id="PF01028"/>
    </source>
</evidence>
<dbReference type="Gene3D" id="1.10.132.120">
    <property type="match status" value="1"/>
</dbReference>
<proteinExistence type="inferred from homology"/>
<keyword evidence="5" id="KW-0238">DNA-binding</keyword>
<dbReference type="InterPro" id="IPR001631">
    <property type="entry name" value="TopoI"/>
</dbReference>
<dbReference type="Pfam" id="PF21338">
    <property type="entry name" value="Top1B_N_bact"/>
    <property type="match status" value="1"/>
</dbReference>
<evidence type="ECO:0000256" key="4">
    <source>
        <dbReference type="ARBA" id="ARBA00023029"/>
    </source>
</evidence>
<dbReference type="SUPFAM" id="SSF56349">
    <property type="entry name" value="DNA breaking-rejoining enzymes"/>
    <property type="match status" value="1"/>
</dbReference>
<evidence type="ECO:0000259" key="8">
    <source>
        <dbReference type="Pfam" id="PF21338"/>
    </source>
</evidence>
<dbReference type="InterPro" id="IPR014711">
    <property type="entry name" value="TopoI_cat_a-hlx-sub_euk"/>
</dbReference>
<evidence type="ECO:0000313" key="9">
    <source>
        <dbReference type="EMBL" id="XDQ69835.1"/>
    </source>
</evidence>
<dbReference type="Gene3D" id="3.90.15.10">
    <property type="entry name" value="Topoisomerase I, Chain A, domain 3"/>
    <property type="match status" value="1"/>
</dbReference>
<name>A0AB39SRN7_9ACTN</name>
<dbReference type="PROSITE" id="PS52038">
    <property type="entry name" value="TOPO_IB_2"/>
    <property type="match status" value="1"/>
</dbReference>
<evidence type="ECO:0000256" key="2">
    <source>
        <dbReference type="ARBA" id="ARBA00006645"/>
    </source>
</evidence>
<evidence type="ECO:0000256" key="1">
    <source>
        <dbReference type="ARBA" id="ARBA00000213"/>
    </source>
</evidence>
<dbReference type="EC" id="5.6.2.1" evidence="3"/>
<dbReference type="EMBL" id="CP163444">
    <property type="protein sequence ID" value="XDQ69835.1"/>
    <property type="molecule type" value="Genomic_DNA"/>
</dbReference>
<evidence type="ECO:0000256" key="6">
    <source>
        <dbReference type="ARBA" id="ARBA00023235"/>
    </source>
</evidence>
<dbReference type="InterPro" id="IPR049331">
    <property type="entry name" value="Top1B_N_bact"/>
</dbReference>
<dbReference type="SUPFAM" id="SSF55869">
    <property type="entry name" value="DNA topoisomerase I domain"/>
    <property type="match status" value="1"/>
</dbReference>
<sequence>MRLRTSDPDRPGWRRVRHGRGFRYLDADGAPLGTEDRARVVALVIPPAWRDVWVCPWPNGHIQAVGTDAAGRRQYLYHEDFRRRQEAAKHEHVRQVACSLPRLRRAVAHDLDRRGLCRERVIACAVRLLDLGFFRVGGEQYRRDNASYGLTTLLREHAHCARGEVCLGYPAKSGRRQTRALVDEPAYGVVHALLRRRGGGDRLFAYWEGRAWHDVHAEDLNAYLREHAGSDITAKDFRTWHATVLAAVALAVSSPVADDSRTARSKAERRAVREVSDYLGNTPAVCRASYIDPLVVDRFEDGVTIASALERLGEKGRFGHPATRGAVERAVLRLLG</sequence>
<gene>
    <name evidence="9" type="ORF">AB5J54_04550</name>
</gene>
<keyword evidence="6" id="KW-0413">Isomerase</keyword>
<evidence type="ECO:0000256" key="3">
    <source>
        <dbReference type="ARBA" id="ARBA00012891"/>
    </source>
</evidence>
<keyword evidence="4" id="KW-0799">Topoisomerase</keyword>